<evidence type="ECO:0000256" key="1">
    <source>
        <dbReference type="ARBA" id="ARBA00004496"/>
    </source>
</evidence>
<evidence type="ECO:0000256" key="4">
    <source>
        <dbReference type="ARBA" id="ARBA00038161"/>
    </source>
</evidence>
<feature type="compositionally biased region" description="Basic and acidic residues" evidence="5">
    <location>
        <begin position="57"/>
        <end position="72"/>
    </location>
</feature>
<name>A0A336LRX9_CULSO</name>
<evidence type="ECO:0000256" key="5">
    <source>
        <dbReference type="SAM" id="MobiDB-lite"/>
    </source>
</evidence>
<dbReference type="EMBL" id="UFQT01000140">
    <property type="protein sequence ID" value="SSX20744.1"/>
    <property type="molecule type" value="Genomic_DNA"/>
</dbReference>
<dbReference type="GO" id="GO:0032233">
    <property type="term" value="P:positive regulation of actin filament bundle assembly"/>
    <property type="evidence" value="ECO:0007669"/>
    <property type="project" value="TreeGrafter"/>
</dbReference>
<dbReference type="GO" id="GO:0003779">
    <property type="term" value="F:actin binding"/>
    <property type="evidence" value="ECO:0007669"/>
    <property type="project" value="TreeGrafter"/>
</dbReference>
<feature type="region of interest" description="Disordered" evidence="5">
    <location>
        <begin position="587"/>
        <end position="649"/>
    </location>
</feature>
<evidence type="ECO:0000256" key="3">
    <source>
        <dbReference type="ARBA" id="ARBA00022553"/>
    </source>
</evidence>
<feature type="region of interest" description="Disordered" evidence="5">
    <location>
        <begin position="509"/>
        <end position="540"/>
    </location>
</feature>
<dbReference type="GO" id="GO:0005634">
    <property type="term" value="C:nucleus"/>
    <property type="evidence" value="ECO:0007669"/>
    <property type="project" value="TreeGrafter"/>
</dbReference>
<gene>
    <name evidence="6" type="primary">CSON002456</name>
</gene>
<accession>A0A336LRX9</accession>
<feature type="compositionally biased region" description="Basic and acidic residues" evidence="5">
    <location>
        <begin position="605"/>
        <end position="614"/>
    </location>
</feature>
<evidence type="ECO:0000313" key="6">
    <source>
        <dbReference type="EMBL" id="SSX20744.1"/>
    </source>
</evidence>
<comment type="subcellular location">
    <subcellularLocation>
        <location evidence="1">Cytoplasm</location>
    </subcellularLocation>
</comment>
<feature type="compositionally biased region" description="Basic and acidic residues" evidence="5">
    <location>
        <begin position="530"/>
        <end position="540"/>
    </location>
</feature>
<feature type="region of interest" description="Disordered" evidence="5">
    <location>
        <begin position="715"/>
        <end position="764"/>
    </location>
</feature>
<reference evidence="6" key="1">
    <citation type="submission" date="2018-07" db="EMBL/GenBank/DDBJ databases">
        <authorList>
            <person name="Quirk P.G."/>
            <person name="Krulwich T.A."/>
        </authorList>
    </citation>
    <scope>NUCLEOTIDE SEQUENCE</scope>
</reference>
<dbReference type="GO" id="GO:0030018">
    <property type="term" value="C:Z disc"/>
    <property type="evidence" value="ECO:0007669"/>
    <property type="project" value="TreeGrafter"/>
</dbReference>
<feature type="compositionally biased region" description="Low complexity" evidence="5">
    <location>
        <begin position="289"/>
        <end position="313"/>
    </location>
</feature>
<feature type="compositionally biased region" description="Polar residues" evidence="5">
    <location>
        <begin position="181"/>
        <end position="194"/>
    </location>
</feature>
<proteinExistence type="inferred from homology"/>
<feature type="region of interest" description="Disordered" evidence="5">
    <location>
        <begin position="282"/>
        <end position="347"/>
    </location>
</feature>
<comment type="similarity">
    <text evidence="4">Belongs to the synaptopodin family.</text>
</comment>
<keyword evidence="2" id="KW-0963">Cytoplasm</keyword>
<dbReference type="VEuPathDB" id="VectorBase:CSON002456"/>
<protein>
    <submittedName>
        <fullName evidence="6">CSON002456 protein</fullName>
    </submittedName>
</protein>
<dbReference type="PANTHER" id="PTHR24217">
    <property type="entry name" value="PUTATIVE-RELATED"/>
    <property type="match status" value="1"/>
</dbReference>
<feature type="compositionally biased region" description="Basic and acidic residues" evidence="5">
    <location>
        <begin position="734"/>
        <end position="744"/>
    </location>
</feature>
<evidence type="ECO:0000256" key="2">
    <source>
        <dbReference type="ARBA" id="ARBA00022490"/>
    </source>
</evidence>
<feature type="compositionally biased region" description="Polar residues" evidence="5">
    <location>
        <begin position="322"/>
        <end position="337"/>
    </location>
</feature>
<feature type="compositionally biased region" description="Basic and acidic residues" evidence="5">
    <location>
        <begin position="195"/>
        <end position="204"/>
    </location>
</feature>
<feature type="region of interest" description="Disordered" evidence="5">
    <location>
        <begin position="456"/>
        <end position="490"/>
    </location>
</feature>
<organism evidence="6">
    <name type="scientific">Culicoides sonorensis</name>
    <name type="common">Biting midge</name>
    <dbReference type="NCBI Taxonomy" id="179676"/>
    <lineage>
        <taxon>Eukaryota</taxon>
        <taxon>Metazoa</taxon>
        <taxon>Ecdysozoa</taxon>
        <taxon>Arthropoda</taxon>
        <taxon>Hexapoda</taxon>
        <taxon>Insecta</taxon>
        <taxon>Pterygota</taxon>
        <taxon>Neoptera</taxon>
        <taxon>Endopterygota</taxon>
        <taxon>Diptera</taxon>
        <taxon>Nematocera</taxon>
        <taxon>Chironomoidea</taxon>
        <taxon>Ceratopogonidae</taxon>
        <taxon>Ceratopogoninae</taxon>
        <taxon>Culicoides</taxon>
        <taxon>Monoculicoides</taxon>
    </lineage>
</organism>
<sequence>MESPGPLPQMESFSNLIVEKSFSSRQTQSFESYSSSSYSQKYESSSKNIQKSNSMVLDKRGFKPSDRHDPRAREYLTSLSKKLWHSDENRKQKIDLQKLFTPSTDFEEIKPGKNRKLYASSAFWAPGVHPTVEDQVELARRISHSLSDISNQRSKGQSMYINRKKRSVKWVHEADGEDGNPEQTSYSYTDTSNRVNDHEERSEQTEITSNVPKKVPLKLVMNPQGHIQDFSSLQKSDTLPILSPEPIISALKVSKEKGAELFAKRRKKADKWIIDELNSEKSKPQFNNSSVSKSTTTTSSSSTTVQESYSSSTKKIDEAIETISQSFNDMTPISNTPVAEPERKQETPSTYIATSLVSQSPTIIPYPRYQGLAYRPSIAQGWNAPPIKLSIETPYENDEPIRLFKRKMSKDENKENEVPEIDASLKDELLKDEKEIMEIYEDLDRHLKLIEEDTTKKPEVTSTSIETDGNRNETESVAVSETLNDTPKPPEIPVFKPVNVIKILNEPPPPLPELQFTMDEDDDFKGGSGESKEGTAEGDEEYAKISVKDLINTFENVQSTQKVHVREIDKVLIREPSIPKYLQLFTGQQPKQEVETSKVLPEQPKSVEEEKVEAPKPVPQPQFEPVKPVTQQKPEQIQAPLPQNSNQSPYEELNIVNKLIEKHESRIKENQCDVINVPSNGYLEPVPEPTPAPEPPKPYELTIPVKRDALSNISPLPFIQNPEPLPTGISVKMPEPEPPKKPDYSYEAFLHNSPPEQYNIPPPPKALELSNLMSYNTAPRGWGAAKDYYRPVHVGQKYDNMIYSDF</sequence>
<keyword evidence="3" id="KW-0597">Phosphoprotein</keyword>
<feature type="compositionally biased region" description="Polar residues" evidence="5">
    <location>
        <begin position="475"/>
        <end position="485"/>
    </location>
</feature>
<dbReference type="AlphaFoldDB" id="A0A336LRX9"/>
<feature type="compositionally biased region" description="Polar residues" evidence="5">
    <location>
        <begin position="629"/>
        <end position="649"/>
    </location>
</feature>
<feature type="compositionally biased region" description="Low complexity" evidence="5">
    <location>
        <begin position="24"/>
        <end position="46"/>
    </location>
</feature>
<dbReference type="GO" id="GO:0015629">
    <property type="term" value="C:actin cytoskeleton"/>
    <property type="evidence" value="ECO:0007669"/>
    <property type="project" value="TreeGrafter"/>
</dbReference>
<feature type="region of interest" description="Disordered" evidence="5">
    <location>
        <begin position="171"/>
        <end position="208"/>
    </location>
</feature>
<dbReference type="InterPro" id="IPR051976">
    <property type="entry name" value="Synaptopodin_domain"/>
</dbReference>
<feature type="region of interest" description="Disordered" evidence="5">
    <location>
        <begin position="24"/>
        <end position="72"/>
    </location>
</feature>
<dbReference type="PANTHER" id="PTHR24217:SF0">
    <property type="entry name" value="PDZ DOMAIN-CONTAINING PROTEIN"/>
    <property type="match status" value="1"/>
</dbReference>